<gene>
    <name evidence="3" type="ORF">SAMN04488085_112127</name>
</gene>
<dbReference type="InterPro" id="IPR023365">
    <property type="entry name" value="Sortase_dom-sf"/>
</dbReference>
<evidence type="ECO:0000313" key="3">
    <source>
        <dbReference type="EMBL" id="SFL51316.1"/>
    </source>
</evidence>
<evidence type="ECO:0000313" key="4">
    <source>
        <dbReference type="Proteomes" id="UP000199152"/>
    </source>
</evidence>
<evidence type="ECO:0000256" key="1">
    <source>
        <dbReference type="ARBA" id="ARBA00022801"/>
    </source>
</evidence>
<dbReference type="Proteomes" id="UP000199152">
    <property type="component" value="Unassembled WGS sequence"/>
</dbReference>
<dbReference type="NCBIfam" id="NF033748">
    <property type="entry name" value="class_F_sortase"/>
    <property type="match status" value="1"/>
</dbReference>
<keyword evidence="1" id="KW-0378">Hydrolase</keyword>
<dbReference type="InParanoid" id="A0A1I4IC44"/>
<dbReference type="Gene3D" id="2.40.260.10">
    <property type="entry name" value="Sortase"/>
    <property type="match status" value="1"/>
</dbReference>
<dbReference type="RefSeq" id="WP_245753718.1">
    <property type="nucleotide sequence ID" value="NZ_FOSW01000012.1"/>
</dbReference>
<dbReference type="STRING" id="504800.SAMN04488085_112127"/>
<dbReference type="Pfam" id="PF04203">
    <property type="entry name" value="Sortase"/>
    <property type="match status" value="1"/>
</dbReference>
<organism evidence="3 4">
    <name type="scientific">Geodermatophilus ruber</name>
    <dbReference type="NCBI Taxonomy" id="504800"/>
    <lineage>
        <taxon>Bacteria</taxon>
        <taxon>Bacillati</taxon>
        <taxon>Actinomycetota</taxon>
        <taxon>Actinomycetes</taxon>
        <taxon>Geodermatophilales</taxon>
        <taxon>Geodermatophilaceae</taxon>
        <taxon>Geodermatophilus</taxon>
    </lineage>
</organism>
<proteinExistence type="predicted"/>
<protein>
    <submittedName>
        <fullName evidence="3">Sortase family protein</fullName>
    </submittedName>
</protein>
<accession>A0A1I4IC44</accession>
<dbReference type="AlphaFoldDB" id="A0A1I4IC44"/>
<feature type="signal peptide" evidence="2">
    <location>
        <begin position="1"/>
        <end position="32"/>
    </location>
</feature>
<feature type="chain" id="PRO_5039399543" evidence="2">
    <location>
        <begin position="33"/>
        <end position="196"/>
    </location>
</feature>
<dbReference type="SUPFAM" id="SSF63817">
    <property type="entry name" value="Sortase"/>
    <property type="match status" value="1"/>
</dbReference>
<keyword evidence="2" id="KW-0732">Signal</keyword>
<dbReference type="PROSITE" id="PS51318">
    <property type="entry name" value="TAT"/>
    <property type="match status" value="1"/>
</dbReference>
<evidence type="ECO:0000256" key="2">
    <source>
        <dbReference type="SAM" id="SignalP"/>
    </source>
</evidence>
<dbReference type="InterPro" id="IPR042001">
    <property type="entry name" value="Sortase_F"/>
</dbReference>
<sequence length="196" mass="19446">MSGGLPLARRLLAGTALVAGAVALLSPAPPGAAQAPAGAPVVAEALPPEQTAGPARLRIPAIGVDTSLARLGVDAAGALVPPADFAQAGWFTGSATPGAVGPAVVAGHVDSTAGPAVFFRLGGLAPGDDVLVDRADGTTVRFTVTGTSRYPKDAFPTAAVYGPTPRAELRLITCGGDFDRDRRSYADNVVVTAVAV</sequence>
<dbReference type="EMBL" id="FOSW01000012">
    <property type="protein sequence ID" value="SFL51316.1"/>
    <property type="molecule type" value="Genomic_DNA"/>
</dbReference>
<dbReference type="InterPro" id="IPR006311">
    <property type="entry name" value="TAT_signal"/>
</dbReference>
<keyword evidence="4" id="KW-1185">Reference proteome</keyword>
<dbReference type="InterPro" id="IPR005754">
    <property type="entry name" value="Sortase"/>
</dbReference>
<name>A0A1I4IC44_9ACTN</name>
<dbReference type="CDD" id="cd05829">
    <property type="entry name" value="Sortase_F"/>
    <property type="match status" value="1"/>
</dbReference>
<dbReference type="GO" id="GO:0016787">
    <property type="term" value="F:hydrolase activity"/>
    <property type="evidence" value="ECO:0007669"/>
    <property type="project" value="UniProtKB-KW"/>
</dbReference>
<reference evidence="4" key="1">
    <citation type="submission" date="2016-10" db="EMBL/GenBank/DDBJ databases">
        <authorList>
            <person name="Varghese N."/>
            <person name="Submissions S."/>
        </authorList>
    </citation>
    <scope>NUCLEOTIDE SEQUENCE [LARGE SCALE GENOMIC DNA]</scope>
    <source>
        <strain evidence="4">DSM 45317</strain>
    </source>
</reference>